<keyword evidence="1 5" id="KW-0808">Transferase</keyword>
<dbReference type="GO" id="GO:0044550">
    <property type="term" value="P:secondary metabolite biosynthetic process"/>
    <property type="evidence" value="ECO:0007669"/>
    <property type="project" value="TreeGrafter"/>
</dbReference>
<dbReference type="InterPro" id="IPR013747">
    <property type="entry name" value="ACP_syn_III_C"/>
</dbReference>
<dbReference type="PATRIC" id="fig|2746.7.peg.1476"/>
<proteinExistence type="predicted"/>
<dbReference type="GO" id="GO:0004315">
    <property type="term" value="F:3-oxoacyl-[acyl-carrier-protein] synthase activity"/>
    <property type="evidence" value="ECO:0007669"/>
    <property type="project" value="InterPro"/>
</dbReference>
<keyword evidence="2 5" id="KW-0012">Acyltransferase</keyword>
<dbReference type="Pfam" id="PF08541">
    <property type="entry name" value="ACP_syn_III_C"/>
    <property type="match status" value="1"/>
</dbReference>
<dbReference type="InterPro" id="IPR013751">
    <property type="entry name" value="ACP_syn_III_N"/>
</dbReference>
<feature type="domain" description="Beta-ketoacyl-[acyl-carrier-protein] synthase III N-terminal" evidence="4">
    <location>
        <begin position="150"/>
        <end position="222"/>
    </location>
</feature>
<reference evidence="5 6" key="1">
    <citation type="submission" date="2016-06" db="EMBL/GenBank/DDBJ databases">
        <title>Genome sequence of halotolerant plant growth promoting strain of Halomonas elongata HEK1 isolated from salterns of Rann of Kutch, Gujarat, India.</title>
        <authorList>
            <person name="Gaba S."/>
            <person name="Singh R.N."/>
            <person name="Abrol S."/>
            <person name="Kaushik R."/>
            <person name="Saxena A.K."/>
        </authorList>
    </citation>
    <scope>NUCLEOTIDE SEQUENCE [LARGE SCALE GENOMIC DNA]</scope>
    <source>
        <strain evidence="5 6">HEK1</strain>
    </source>
</reference>
<feature type="domain" description="Beta-ketoacyl-[acyl-carrier-protein] synthase III C-terminal" evidence="3">
    <location>
        <begin position="286"/>
        <end position="344"/>
    </location>
</feature>
<dbReference type="PANTHER" id="PTHR34069">
    <property type="entry name" value="3-OXOACYL-[ACYL-CARRIER-PROTEIN] SYNTHASE 3"/>
    <property type="match status" value="1"/>
</dbReference>
<dbReference type="GO" id="GO:0006633">
    <property type="term" value="P:fatty acid biosynthetic process"/>
    <property type="evidence" value="ECO:0007669"/>
    <property type="project" value="InterPro"/>
</dbReference>
<evidence type="ECO:0000259" key="3">
    <source>
        <dbReference type="Pfam" id="PF08541"/>
    </source>
</evidence>
<dbReference type="EC" id="2.3.1.180" evidence="5"/>
<protein>
    <submittedName>
        <fullName evidence="5">3-oxoacyl-[acyl-carrier-protein] synthase 3</fullName>
        <ecNumber evidence="5">2.3.1.180</ecNumber>
    </submittedName>
</protein>
<dbReference type="InterPro" id="IPR016039">
    <property type="entry name" value="Thiolase-like"/>
</dbReference>
<dbReference type="PANTHER" id="PTHR34069:SF2">
    <property type="entry name" value="BETA-KETOACYL-[ACYL-CARRIER-PROTEIN] SYNTHASE III"/>
    <property type="match status" value="1"/>
</dbReference>
<dbReference type="CDD" id="cd00830">
    <property type="entry name" value="KAS_III"/>
    <property type="match status" value="1"/>
</dbReference>
<evidence type="ECO:0000259" key="4">
    <source>
        <dbReference type="Pfam" id="PF08545"/>
    </source>
</evidence>
<dbReference type="SUPFAM" id="SSF53901">
    <property type="entry name" value="Thiolase-like"/>
    <property type="match status" value="1"/>
</dbReference>
<dbReference type="NCBIfam" id="NF005703">
    <property type="entry name" value="PRK07515.1"/>
    <property type="match status" value="1"/>
</dbReference>
<gene>
    <name evidence="5" type="primary">fabH</name>
    <name evidence="5" type="ORF">A8U91_01429</name>
</gene>
<dbReference type="EMBL" id="MAJD01000001">
    <property type="protein sequence ID" value="OBX37081.1"/>
    <property type="molecule type" value="Genomic_DNA"/>
</dbReference>
<organism evidence="5 6">
    <name type="scientific">Halomonas elongata</name>
    <dbReference type="NCBI Taxonomy" id="2746"/>
    <lineage>
        <taxon>Bacteria</taxon>
        <taxon>Pseudomonadati</taxon>
        <taxon>Pseudomonadota</taxon>
        <taxon>Gammaproteobacteria</taxon>
        <taxon>Oceanospirillales</taxon>
        <taxon>Halomonadaceae</taxon>
        <taxon>Halomonas</taxon>
    </lineage>
</organism>
<sequence>MTRVVITGTGLFTPAQAIDNAALVKTFNTWVEAENARWAEAIAAGEREPLQPSSEDFIVKASGIHSRYVLDAEGILDPERMRPNLPARDDDALSIQAEMGVAAANEALQAAKVAAADIDLVIVGCSNLERAYPAVAVELQAALGAGGHAYDMNVACSSATFAIDAATNAIRAGSASRVLVVSPEICSAHLNFRDRDSHFIFGDACTAIVLEDEALATAESRFEVLGTRLVTRFSNAIRNNAGFLNRVTDSDPLGADKLFVQEGRRVFKEVCPLVAALIGEHLASLSLGGDDLSRLWLHQANRHMNDLIARRVLGRDPTPEEAPIILDRYANTSSAGSIIAFHLHRGDLAAGALGWCVPSARATVPAMSWCVAADGKGYRHDV</sequence>
<evidence type="ECO:0000313" key="5">
    <source>
        <dbReference type="EMBL" id="OBX37081.1"/>
    </source>
</evidence>
<dbReference type="AlphaFoldDB" id="A0A1B8P487"/>
<evidence type="ECO:0000256" key="1">
    <source>
        <dbReference type="ARBA" id="ARBA00022679"/>
    </source>
</evidence>
<dbReference type="GO" id="GO:0033818">
    <property type="term" value="F:beta-ketoacyl-acyl-carrier-protein synthase III activity"/>
    <property type="evidence" value="ECO:0007669"/>
    <property type="project" value="UniProtKB-EC"/>
</dbReference>
<dbReference type="Gene3D" id="3.40.47.10">
    <property type="match status" value="2"/>
</dbReference>
<dbReference type="Pfam" id="PF08545">
    <property type="entry name" value="ACP_syn_III"/>
    <property type="match status" value="1"/>
</dbReference>
<accession>A0A1B8P487</accession>
<dbReference type="Proteomes" id="UP000092504">
    <property type="component" value="Unassembled WGS sequence"/>
</dbReference>
<evidence type="ECO:0000256" key="2">
    <source>
        <dbReference type="ARBA" id="ARBA00023315"/>
    </source>
</evidence>
<comment type="caution">
    <text evidence="5">The sequence shown here is derived from an EMBL/GenBank/DDBJ whole genome shotgun (WGS) entry which is preliminary data.</text>
</comment>
<name>A0A1B8P487_HALEL</name>
<evidence type="ECO:0000313" key="6">
    <source>
        <dbReference type="Proteomes" id="UP000092504"/>
    </source>
</evidence>